<protein>
    <submittedName>
        <fullName evidence="2">Uncharacterized protein</fullName>
    </submittedName>
</protein>
<feature type="compositionally biased region" description="Basic residues" evidence="1">
    <location>
        <begin position="49"/>
        <end position="59"/>
    </location>
</feature>
<dbReference type="KEGG" id="malv:MALV_43720"/>
<evidence type="ECO:0000313" key="3">
    <source>
        <dbReference type="Proteomes" id="UP000466906"/>
    </source>
</evidence>
<dbReference type="Proteomes" id="UP000466906">
    <property type="component" value="Chromosome"/>
</dbReference>
<gene>
    <name evidence="2" type="ORF">MALV_43720</name>
</gene>
<dbReference type="EMBL" id="AP022565">
    <property type="protein sequence ID" value="BBX29247.1"/>
    <property type="molecule type" value="Genomic_DNA"/>
</dbReference>
<feature type="region of interest" description="Disordered" evidence="1">
    <location>
        <begin position="29"/>
        <end position="88"/>
    </location>
</feature>
<feature type="compositionally biased region" description="Low complexity" evidence="1">
    <location>
        <begin position="29"/>
        <end position="48"/>
    </location>
</feature>
<sequence length="88" mass="9093">MAQLVFIPPRAAEANEPRDIVGAATGLATEPGAEARATAPAAPAAAPTPRRKTARRLKLGMRAILPPPDKGGGQWHSRSVADPPAKPE</sequence>
<reference evidence="2 3" key="1">
    <citation type="journal article" date="2019" name="Emerg. Microbes Infect.">
        <title>Comprehensive subspecies identification of 175 nontuberculous mycobacteria species based on 7547 genomic profiles.</title>
        <authorList>
            <person name="Matsumoto Y."/>
            <person name="Kinjo T."/>
            <person name="Motooka D."/>
            <person name="Nabeya D."/>
            <person name="Jung N."/>
            <person name="Uechi K."/>
            <person name="Horii T."/>
            <person name="Iida T."/>
            <person name="Fujita J."/>
            <person name="Nakamura S."/>
        </authorList>
    </citation>
    <scope>NUCLEOTIDE SEQUENCE [LARGE SCALE GENOMIC DNA]</scope>
    <source>
        <strain evidence="2 3">JCM 12272</strain>
    </source>
</reference>
<name>A0A6N4V032_9MYCO</name>
<evidence type="ECO:0000256" key="1">
    <source>
        <dbReference type="SAM" id="MobiDB-lite"/>
    </source>
</evidence>
<organism evidence="2 3">
    <name type="scientific">Mycolicibacterium alvei</name>
    <dbReference type="NCBI Taxonomy" id="67081"/>
    <lineage>
        <taxon>Bacteria</taxon>
        <taxon>Bacillati</taxon>
        <taxon>Actinomycetota</taxon>
        <taxon>Actinomycetes</taxon>
        <taxon>Mycobacteriales</taxon>
        <taxon>Mycobacteriaceae</taxon>
        <taxon>Mycolicibacterium</taxon>
    </lineage>
</organism>
<accession>A0A6N4V032</accession>
<keyword evidence="3" id="KW-1185">Reference proteome</keyword>
<proteinExistence type="predicted"/>
<evidence type="ECO:0000313" key="2">
    <source>
        <dbReference type="EMBL" id="BBX29247.1"/>
    </source>
</evidence>
<dbReference type="AlphaFoldDB" id="A0A6N4V032"/>